<name>A0ABP5A6H2_9MICC</name>
<evidence type="ECO:0000313" key="2">
    <source>
        <dbReference type="Proteomes" id="UP001500784"/>
    </source>
</evidence>
<gene>
    <name evidence="1" type="ORF">GCM10009688_06430</name>
</gene>
<organism evidence="1 2">
    <name type="scientific">Arthrobacter gandavensis</name>
    <dbReference type="NCBI Taxonomy" id="169960"/>
    <lineage>
        <taxon>Bacteria</taxon>
        <taxon>Bacillati</taxon>
        <taxon>Actinomycetota</taxon>
        <taxon>Actinomycetes</taxon>
        <taxon>Micrococcales</taxon>
        <taxon>Micrococcaceae</taxon>
        <taxon>Arthrobacter</taxon>
    </lineage>
</organism>
<comment type="caution">
    <text evidence="1">The sequence shown here is derived from an EMBL/GenBank/DDBJ whole genome shotgun (WGS) entry which is preliminary data.</text>
</comment>
<evidence type="ECO:0008006" key="3">
    <source>
        <dbReference type="Google" id="ProtNLM"/>
    </source>
</evidence>
<proteinExistence type="predicted"/>
<evidence type="ECO:0000313" key="1">
    <source>
        <dbReference type="EMBL" id="GAA1905143.1"/>
    </source>
</evidence>
<keyword evidence="2" id="KW-1185">Reference proteome</keyword>
<reference evidence="2" key="1">
    <citation type="journal article" date="2019" name="Int. J. Syst. Evol. Microbiol.">
        <title>The Global Catalogue of Microorganisms (GCM) 10K type strain sequencing project: providing services to taxonomists for standard genome sequencing and annotation.</title>
        <authorList>
            <consortium name="The Broad Institute Genomics Platform"/>
            <consortium name="The Broad Institute Genome Sequencing Center for Infectious Disease"/>
            <person name="Wu L."/>
            <person name="Ma J."/>
        </authorList>
    </citation>
    <scope>NUCLEOTIDE SEQUENCE [LARGE SCALE GENOMIC DNA]</scope>
    <source>
        <strain evidence="2">JCM 13316</strain>
    </source>
</reference>
<protein>
    <recommendedName>
        <fullName evidence="3">SAP domain-containing protein</fullName>
    </recommendedName>
</protein>
<dbReference type="Pfam" id="PF18953">
    <property type="entry name" value="SAP_new25"/>
    <property type="match status" value="1"/>
</dbReference>
<sequence>MRPNASVRNAPRRHNPFCYVRGGPCPNPRATRADARAFCGAGALILLGIREDGNVRSTERPALSPSLGPAEFRRWYWLKEELQAFARTQEISAAGSKEQLAERIAAFLAGTPLPPPAGRPHMSRQRLVPPLTIHTVIPAGHPCSQVLREFFVHALGPGFRFDAPMREFFAANDGTATLAAALDHWHATRDTAARPISPQFELNRFSRDWHAAHPGGSRDQMIQAWKAYRALPVDQRIQDSV</sequence>
<accession>A0ABP5A6H2</accession>
<dbReference type="Proteomes" id="UP001500784">
    <property type="component" value="Unassembled WGS sequence"/>
</dbReference>
<dbReference type="EMBL" id="BAAALV010000002">
    <property type="protein sequence ID" value="GAA1905143.1"/>
    <property type="molecule type" value="Genomic_DNA"/>
</dbReference>